<accession>A0A4R4UE11</accession>
<feature type="signal peptide" evidence="1">
    <location>
        <begin position="1"/>
        <end position="25"/>
    </location>
</feature>
<dbReference type="AlphaFoldDB" id="A0A4R4UE11"/>
<protein>
    <submittedName>
        <fullName evidence="2">Uncharacterized protein</fullName>
    </submittedName>
</protein>
<evidence type="ECO:0000256" key="1">
    <source>
        <dbReference type="SAM" id="SignalP"/>
    </source>
</evidence>
<feature type="chain" id="PRO_5039487160" evidence="1">
    <location>
        <begin position="26"/>
        <end position="151"/>
    </location>
</feature>
<evidence type="ECO:0000313" key="3">
    <source>
        <dbReference type="Proteomes" id="UP000295258"/>
    </source>
</evidence>
<organism evidence="2 3">
    <name type="scientific">Nonomuraea deserti</name>
    <dbReference type="NCBI Taxonomy" id="1848322"/>
    <lineage>
        <taxon>Bacteria</taxon>
        <taxon>Bacillati</taxon>
        <taxon>Actinomycetota</taxon>
        <taxon>Actinomycetes</taxon>
        <taxon>Streptosporangiales</taxon>
        <taxon>Streptosporangiaceae</taxon>
        <taxon>Nonomuraea</taxon>
    </lineage>
</organism>
<sequence length="151" mass="15707">MRSRLWAGLAATITAVLLTAQPAAAQATVEFSADSGDRCRHGVTEGTLEWVEGPVIRPAVQVKGTLSDSAGPSICAPDEMHSRATFTAYNGATVVDSEEAKADDATVAVSIGLSDPTGVTSIDRVVVQVCRYSNSPIGTSYCGQAAEYKMP</sequence>
<name>A0A4R4UE11_9ACTN</name>
<keyword evidence="3" id="KW-1185">Reference proteome</keyword>
<evidence type="ECO:0000313" key="2">
    <source>
        <dbReference type="EMBL" id="TDC87104.1"/>
    </source>
</evidence>
<comment type="caution">
    <text evidence="2">The sequence shown here is derived from an EMBL/GenBank/DDBJ whole genome shotgun (WGS) entry which is preliminary data.</text>
</comment>
<dbReference type="RefSeq" id="WP_132606297.1">
    <property type="nucleotide sequence ID" value="NZ_SMKO01000274.1"/>
</dbReference>
<gene>
    <name evidence="2" type="ORF">E1292_47015</name>
</gene>
<proteinExistence type="predicted"/>
<keyword evidence="1" id="KW-0732">Signal</keyword>
<dbReference type="EMBL" id="SMKO01000274">
    <property type="protein sequence ID" value="TDC87104.1"/>
    <property type="molecule type" value="Genomic_DNA"/>
</dbReference>
<dbReference type="Proteomes" id="UP000295258">
    <property type="component" value="Unassembled WGS sequence"/>
</dbReference>
<reference evidence="2 3" key="1">
    <citation type="submission" date="2019-03" db="EMBL/GenBank/DDBJ databases">
        <title>Draft genome sequences of novel Actinobacteria.</title>
        <authorList>
            <person name="Sahin N."/>
            <person name="Ay H."/>
            <person name="Saygin H."/>
        </authorList>
    </citation>
    <scope>NUCLEOTIDE SEQUENCE [LARGE SCALE GENOMIC DNA]</scope>
    <source>
        <strain evidence="2 3">KC310</strain>
    </source>
</reference>